<evidence type="ECO:0000256" key="2">
    <source>
        <dbReference type="ARBA" id="ARBA00022679"/>
    </source>
</evidence>
<evidence type="ECO:0000313" key="5">
    <source>
        <dbReference type="EMBL" id="MBW7953667.1"/>
    </source>
</evidence>
<keyword evidence="3" id="KW-0949">S-adenosyl-L-methionine</keyword>
<dbReference type="PIRSF" id="PIRSF004505">
    <property type="entry name" value="MT_bac"/>
    <property type="match status" value="1"/>
</dbReference>
<dbReference type="GO" id="GO:0032259">
    <property type="term" value="P:methylation"/>
    <property type="evidence" value="ECO:0007669"/>
    <property type="project" value="UniProtKB-KW"/>
</dbReference>
<keyword evidence="2" id="KW-0808">Transferase</keyword>
<name>A0A952AKF6_9BACT</name>
<reference evidence="5" key="1">
    <citation type="journal article" date="2022" name="ISME J.">
        <title>A general approach to explore prokaryotic protein glycosylation reveals the unique surface layer modulation of an anammox bacterium.</title>
        <authorList>
            <person name="Pabst M."/>
            <person name="Grouzdev D.S."/>
            <person name="Lawson C.E."/>
            <person name="Kleikamp H.B.C."/>
            <person name="de Ram C."/>
            <person name="Louwen R."/>
            <person name="Lin Y.M."/>
            <person name="Lucker S."/>
            <person name="van Loosdrecht M.C.M."/>
            <person name="Laureni M."/>
        </authorList>
    </citation>
    <scope>NUCLEOTIDE SEQUENCE</scope>
    <source>
        <strain evidence="5">BROCD043</strain>
    </source>
</reference>
<keyword evidence="1" id="KW-0489">Methyltransferase</keyword>
<evidence type="ECO:0000256" key="3">
    <source>
        <dbReference type="ARBA" id="ARBA00022691"/>
    </source>
</evidence>
<evidence type="ECO:0000256" key="1">
    <source>
        <dbReference type="ARBA" id="ARBA00022603"/>
    </source>
</evidence>
<dbReference type="PANTHER" id="PTHR33603">
    <property type="entry name" value="METHYLTRANSFERASE"/>
    <property type="match status" value="1"/>
</dbReference>
<dbReference type="PANTHER" id="PTHR33603:SF1">
    <property type="entry name" value="RIBOSOMAL RNA LARGE SUBUNIT METHYLTRANSFERASE H"/>
    <property type="match status" value="1"/>
</dbReference>
<dbReference type="GO" id="GO:0008168">
    <property type="term" value="F:methyltransferase activity"/>
    <property type="evidence" value="ECO:0007669"/>
    <property type="project" value="UniProtKB-KW"/>
</dbReference>
<protein>
    <submittedName>
        <fullName evidence="5">23S rRNA (Pseudouridine(1915)-N(3))-methyltransferase RlmH</fullName>
    </submittedName>
</protein>
<dbReference type="InterPro" id="IPR029026">
    <property type="entry name" value="tRNA_m1G_MTases_N"/>
</dbReference>
<organism evidence="5 6">
    <name type="scientific">Candidatus Dojkabacteria bacterium</name>
    <dbReference type="NCBI Taxonomy" id="2099670"/>
    <lineage>
        <taxon>Bacteria</taxon>
        <taxon>Candidatus Dojkabacteria</taxon>
    </lineage>
</organism>
<dbReference type="SUPFAM" id="SSF75217">
    <property type="entry name" value="alpha/beta knot"/>
    <property type="match status" value="1"/>
</dbReference>
<dbReference type="EMBL" id="JACFOF010000005">
    <property type="protein sequence ID" value="MBW7953667.1"/>
    <property type="molecule type" value="Genomic_DNA"/>
</dbReference>
<dbReference type="AlphaFoldDB" id="A0A952AKF6"/>
<dbReference type="CDD" id="cd18081">
    <property type="entry name" value="RlmH-like"/>
    <property type="match status" value="1"/>
</dbReference>
<evidence type="ECO:0000313" key="6">
    <source>
        <dbReference type="Proteomes" id="UP000781173"/>
    </source>
</evidence>
<accession>A0A952AKF6</accession>
<dbReference type="InterPro" id="IPR003742">
    <property type="entry name" value="RlmH-like"/>
</dbReference>
<comment type="similarity">
    <text evidence="4">Belongs to the RNA methyltransferase RlmH family.</text>
</comment>
<comment type="caution">
    <text evidence="5">The sequence shown here is derived from an EMBL/GenBank/DDBJ whole genome shotgun (WGS) entry which is preliminary data.</text>
</comment>
<proteinExistence type="inferred from homology"/>
<sequence>MKRINLLLFGKIKSSEYINLFNYYLKLSSKYYSVSTITKKDPNRPIQLQDIPTYSSSVYLLTEQGKLYDTFQFSNLVNNQDSGNELTFIIASAFGFDRLVLESRYQLLSLSPMTFNHEMAAVVLVEQLFRVGNYANGGSYHK</sequence>
<evidence type="ECO:0000256" key="4">
    <source>
        <dbReference type="ARBA" id="ARBA00038303"/>
    </source>
</evidence>
<dbReference type="Proteomes" id="UP000781173">
    <property type="component" value="Unassembled WGS sequence"/>
</dbReference>
<gene>
    <name evidence="5" type="ORF">H3C67_02680</name>
</gene>
<dbReference type="Gene3D" id="3.40.1280.10">
    <property type="match status" value="1"/>
</dbReference>
<dbReference type="GO" id="GO:0006364">
    <property type="term" value="P:rRNA processing"/>
    <property type="evidence" value="ECO:0007669"/>
    <property type="project" value="InterPro"/>
</dbReference>
<dbReference type="InterPro" id="IPR029028">
    <property type="entry name" value="Alpha/beta_knot_MTases"/>
</dbReference>
<dbReference type="Pfam" id="PF02590">
    <property type="entry name" value="SPOUT_MTase"/>
    <property type="match status" value="1"/>
</dbReference>